<dbReference type="Gramene" id="Psat07G0703600-T1">
    <property type="protein sequence ID" value="KAI5392480.1"/>
    <property type="gene ID" value="KIW84_077036"/>
</dbReference>
<dbReference type="GO" id="GO:0019005">
    <property type="term" value="C:SCF ubiquitin ligase complex"/>
    <property type="evidence" value="ECO:0007669"/>
    <property type="project" value="TreeGrafter"/>
</dbReference>
<dbReference type="OrthoDB" id="6066220at2759"/>
<keyword evidence="2" id="KW-1185">Reference proteome</keyword>
<name>A0A9D5A4A3_PEA</name>
<evidence type="ECO:0000313" key="1">
    <source>
        <dbReference type="EMBL" id="KAI5392480.1"/>
    </source>
</evidence>
<dbReference type="InterPro" id="IPR032675">
    <property type="entry name" value="LRR_dom_sf"/>
</dbReference>
<dbReference type="Gene3D" id="3.80.10.10">
    <property type="entry name" value="Ribonuclease Inhibitor"/>
    <property type="match status" value="1"/>
</dbReference>
<organism evidence="1 2">
    <name type="scientific">Pisum sativum</name>
    <name type="common">Garden pea</name>
    <name type="synonym">Lathyrus oleraceus</name>
    <dbReference type="NCBI Taxonomy" id="3888"/>
    <lineage>
        <taxon>Eukaryota</taxon>
        <taxon>Viridiplantae</taxon>
        <taxon>Streptophyta</taxon>
        <taxon>Embryophyta</taxon>
        <taxon>Tracheophyta</taxon>
        <taxon>Spermatophyta</taxon>
        <taxon>Magnoliopsida</taxon>
        <taxon>eudicotyledons</taxon>
        <taxon>Gunneridae</taxon>
        <taxon>Pentapetalae</taxon>
        <taxon>rosids</taxon>
        <taxon>fabids</taxon>
        <taxon>Fabales</taxon>
        <taxon>Fabaceae</taxon>
        <taxon>Papilionoideae</taxon>
        <taxon>50 kb inversion clade</taxon>
        <taxon>NPAAA clade</taxon>
        <taxon>Hologalegina</taxon>
        <taxon>IRL clade</taxon>
        <taxon>Fabeae</taxon>
        <taxon>Lathyrus</taxon>
    </lineage>
</organism>
<sequence>MAAAAASKSNLPNTMTAPKDSSSYLPDDLWECIFKFLNGGHHRTLQPLTTVSKQFLSITNRLRLSLTITYPAFRFLPNLFHRFPNLTSLDLTLLPHTINIDALLIQIAALPYDLRSLSCNNMPVNGLLALSKTMKNLTYFSCSRMPFINKNHLLFIAYCFPLLEELNLTYPVVSRVSDFVLEENQLLKFPKLRKINLSGNNHISDTFYHHMWECCVLLEEFIMSSWVAKKLPRVDMRW</sequence>
<gene>
    <name evidence="1" type="ORF">KIW84_077036</name>
</gene>
<evidence type="ECO:0000313" key="2">
    <source>
        <dbReference type="Proteomes" id="UP001058974"/>
    </source>
</evidence>
<dbReference type="AlphaFoldDB" id="A0A9D5A4A3"/>
<proteinExistence type="predicted"/>
<dbReference type="GO" id="GO:0031146">
    <property type="term" value="P:SCF-dependent proteasomal ubiquitin-dependent protein catabolic process"/>
    <property type="evidence" value="ECO:0007669"/>
    <property type="project" value="TreeGrafter"/>
</dbReference>
<dbReference type="SUPFAM" id="SSF52047">
    <property type="entry name" value="RNI-like"/>
    <property type="match status" value="1"/>
</dbReference>
<protein>
    <recommendedName>
        <fullName evidence="3">F-box/LRR-repeat protein</fullName>
    </recommendedName>
</protein>
<accession>A0A9D5A4A3</accession>
<dbReference type="InterPro" id="IPR036047">
    <property type="entry name" value="F-box-like_dom_sf"/>
</dbReference>
<dbReference type="PANTHER" id="PTHR13318">
    <property type="entry name" value="PARTNER OF PAIRED, ISOFORM B-RELATED"/>
    <property type="match status" value="1"/>
</dbReference>
<dbReference type="Proteomes" id="UP001058974">
    <property type="component" value="Chromosome 7"/>
</dbReference>
<comment type="caution">
    <text evidence="1">The sequence shown here is derived from an EMBL/GenBank/DDBJ whole genome shotgun (WGS) entry which is preliminary data.</text>
</comment>
<evidence type="ECO:0008006" key="3">
    <source>
        <dbReference type="Google" id="ProtNLM"/>
    </source>
</evidence>
<dbReference type="PANTHER" id="PTHR13318:SF106">
    <property type="entry name" value="F-BOX_LRR-REPEAT PROTEIN 2"/>
    <property type="match status" value="1"/>
</dbReference>
<dbReference type="SUPFAM" id="SSF81383">
    <property type="entry name" value="F-box domain"/>
    <property type="match status" value="1"/>
</dbReference>
<reference evidence="1 2" key="1">
    <citation type="journal article" date="2022" name="Nat. Genet.">
        <title>Improved pea reference genome and pan-genome highlight genomic features and evolutionary characteristics.</title>
        <authorList>
            <person name="Yang T."/>
            <person name="Liu R."/>
            <person name="Luo Y."/>
            <person name="Hu S."/>
            <person name="Wang D."/>
            <person name="Wang C."/>
            <person name="Pandey M.K."/>
            <person name="Ge S."/>
            <person name="Xu Q."/>
            <person name="Li N."/>
            <person name="Li G."/>
            <person name="Huang Y."/>
            <person name="Saxena R.K."/>
            <person name="Ji Y."/>
            <person name="Li M."/>
            <person name="Yan X."/>
            <person name="He Y."/>
            <person name="Liu Y."/>
            <person name="Wang X."/>
            <person name="Xiang C."/>
            <person name="Varshney R.K."/>
            <person name="Ding H."/>
            <person name="Gao S."/>
            <person name="Zong X."/>
        </authorList>
    </citation>
    <scope>NUCLEOTIDE SEQUENCE [LARGE SCALE GENOMIC DNA]</scope>
    <source>
        <strain evidence="1 2">cv. Zhongwan 6</strain>
    </source>
</reference>
<dbReference type="EMBL" id="JAMSHJ010000007">
    <property type="protein sequence ID" value="KAI5392480.1"/>
    <property type="molecule type" value="Genomic_DNA"/>
</dbReference>